<keyword evidence="11" id="KW-1185">Reference proteome</keyword>
<evidence type="ECO:0000256" key="7">
    <source>
        <dbReference type="SAM" id="MobiDB-lite"/>
    </source>
</evidence>
<proteinExistence type="predicted"/>
<dbReference type="PANTHER" id="PTHR10217">
    <property type="entry name" value="VOLTAGE AND LIGAND GATED POTASSIUM CHANNEL"/>
    <property type="match status" value="1"/>
</dbReference>
<keyword evidence="6 8" id="KW-0472">Membrane</keyword>
<feature type="transmembrane region" description="Helical" evidence="8">
    <location>
        <begin position="129"/>
        <end position="149"/>
    </location>
</feature>
<feature type="domain" description="Cyclic nucleotide-binding" evidence="9">
    <location>
        <begin position="560"/>
        <end position="654"/>
    </location>
</feature>
<dbReference type="InterPro" id="IPR000595">
    <property type="entry name" value="cNMP-bd_dom"/>
</dbReference>
<evidence type="ECO:0000256" key="4">
    <source>
        <dbReference type="ARBA" id="ARBA00022989"/>
    </source>
</evidence>
<keyword evidence="10" id="KW-0407">Ion channel</keyword>
<comment type="subcellular location">
    <subcellularLocation>
        <location evidence="1">Membrane</location>
        <topology evidence="1">Multi-pass membrane protein</topology>
    </subcellularLocation>
</comment>
<dbReference type="InterPro" id="IPR014710">
    <property type="entry name" value="RmlC-like_jellyroll"/>
</dbReference>
<feature type="transmembrane region" description="Helical" evidence="8">
    <location>
        <begin position="284"/>
        <end position="303"/>
    </location>
</feature>
<keyword evidence="3 8" id="KW-0812">Transmembrane</keyword>
<evidence type="ECO:0000256" key="2">
    <source>
        <dbReference type="ARBA" id="ARBA00022448"/>
    </source>
</evidence>
<evidence type="ECO:0000313" key="10">
    <source>
        <dbReference type="EMBL" id="KAK7249556.1"/>
    </source>
</evidence>
<keyword evidence="2" id="KW-0813">Transport</keyword>
<evidence type="ECO:0000256" key="1">
    <source>
        <dbReference type="ARBA" id="ARBA00004141"/>
    </source>
</evidence>
<evidence type="ECO:0000256" key="3">
    <source>
        <dbReference type="ARBA" id="ARBA00022692"/>
    </source>
</evidence>
<reference evidence="10 11" key="1">
    <citation type="submission" date="2024-03" db="EMBL/GenBank/DDBJ databases">
        <title>Aureococcus anophagefferens CCMP1851 and Kratosvirus quantuckense: Draft genome of a second virus-susceptible host strain in the model system.</title>
        <authorList>
            <person name="Chase E."/>
            <person name="Truchon A.R."/>
            <person name="Schepens W."/>
            <person name="Wilhelm S.W."/>
        </authorList>
    </citation>
    <scope>NUCLEOTIDE SEQUENCE [LARGE SCALE GENOMIC DNA]</scope>
    <source>
        <strain evidence="10 11">CCMP1851</strain>
    </source>
</reference>
<dbReference type="PROSITE" id="PS50042">
    <property type="entry name" value="CNMP_BINDING_3"/>
    <property type="match status" value="1"/>
</dbReference>
<evidence type="ECO:0000259" key="9">
    <source>
        <dbReference type="PROSITE" id="PS50042"/>
    </source>
</evidence>
<dbReference type="EMBL" id="JBBJCI010000057">
    <property type="protein sequence ID" value="KAK7249556.1"/>
    <property type="molecule type" value="Genomic_DNA"/>
</dbReference>
<sequence>MASQTEKKKHARKAKHEPLEATDSTSSWLSFYADDDPPEKPPASLAPSSSKKSKKRSSRKLVKDASPRVEVTPPPPLLDMTTVRSAQARLETLEPGQPRAMGHVLFPAQEGAWLPVTDPRTHWRLQWDVVLLFCIIYVMLVTPFQIAFVSDATLTETFTAGSPPGYNRYVVLFCVNLLVDIAFAIDILCLFNQGYFDKYRDVWVVDRRRIAYRYARGWLAVDALSVVPYGWLKLDRGQGLVKVAKCLRLLKLMRMAKQPRIMRRLTGHITLTAGQQAILKYSLLIWFLLHWSACAIRLIALILRHGCENTGDKFERMTEGDCPHIVLAPYWDKDLWSQYAGSLLWALSTLQGGYEVTNLSEVAASLILGILGLIVIAFLVGDLCNIVSNMDPVGNEYMMTMDTLNHWLEEKRFPHALRVRLREYMVFAERAFRDQHNKEMLDKLSPGLRAVVAQHSLSMVVTRISFYVRALKRLYLLDEGRRVRVFPRHEEKEARPAVIVAVDASTLDLVVTYRDDDSVERHVPYTRVDVSSLGDEEAIRLIHQHQHQHDAFVLAMSRLFETKVYMPADVLVASDHSFNDELFVVNSGRVILWGERSVNPITSFRTCNVHDTIGDDICMLAVGSRTPRTRHYTARASTVTELATLDGNAFAELMDSGRFATFHRHVKAYGVWQILRNVVIKHVRECAAARSESRRVKHHSNFGVDKRGASAFDVDRSADLAADLIHKLATFLAAPKRERAQALKESAGGTPLLRVMDRVMEALGHKLDGHKATVTSPMAVAVPAYGKRAQLDALDEIPESTWSGPPGTPGGCGESGACAGAWSCAHP</sequence>
<dbReference type="SUPFAM" id="SSF81324">
    <property type="entry name" value="Voltage-gated potassium channels"/>
    <property type="match status" value="1"/>
</dbReference>
<dbReference type="Gene3D" id="1.10.287.630">
    <property type="entry name" value="Helix hairpin bin"/>
    <property type="match status" value="1"/>
</dbReference>
<evidence type="ECO:0000313" key="11">
    <source>
        <dbReference type="Proteomes" id="UP001363151"/>
    </source>
</evidence>
<organism evidence="10 11">
    <name type="scientific">Aureococcus anophagefferens</name>
    <name type="common">Harmful bloom alga</name>
    <dbReference type="NCBI Taxonomy" id="44056"/>
    <lineage>
        <taxon>Eukaryota</taxon>
        <taxon>Sar</taxon>
        <taxon>Stramenopiles</taxon>
        <taxon>Ochrophyta</taxon>
        <taxon>Pelagophyceae</taxon>
        <taxon>Pelagomonadales</taxon>
        <taxon>Pelagomonadaceae</taxon>
        <taxon>Aureococcus</taxon>
    </lineage>
</organism>
<accession>A0ABR1G8S0</accession>
<evidence type="ECO:0000256" key="5">
    <source>
        <dbReference type="ARBA" id="ARBA00023065"/>
    </source>
</evidence>
<protein>
    <submittedName>
        <fullName evidence="10">Voltage-gated potassium channel</fullName>
    </submittedName>
</protein>
<feature type="compositionally biased region" description="Basic residues" evidence="7">
    <location>
        <begin position="51"/>
        <end position="60"/>
    </location>
</feature>
<comment type="caution">
    <text evidence="10">The sequence shown here is derived from an EMBL/GenBank/DDBJ whole genome shotgun (WGS) entry which is preliminary data.</text>
</comment>
<feature type="transmembrane region" description="Helical" evidence="8">
    <location>
        <begin position="169"/>
        <end position="191"/>
    </location>
</feature>
<evidence type="ECO:0000256" key="6">
    <source>
        <dbReference type="ARBA" id="ARBA00023136"/>
    </source>
</evidence>
<dbReference type="Gene3D" id="1.10.287.70">
    <property type="match status" value="1"/>
</dbReference>
<dbReference type="InterPro" id="IPR005821">
    <property type="entry name" value="Ion_trans_dom"/>
</dbReference>
<dbReference type="PANTHER" id="PTHR10217:SF435">
    <property type="entry name" value="POTASSIUM VOLTAGE-GATED CHANNEL PROTEIN EAG"/>
    <property type="match status" value="1"/>
</dbReference>
<dbReference type="Proteomes" id="UP001363151">
    <property type="component" value="Unassembled WGS sequence"/>
</dbReference>
<feature type="region of interest" description="Disordered" evidence="7">
    <location>
        <begin position="1"/>
        <end position="78"/>
    </location>
</feature>
<dbReference type="InterPro" id="IPR018490">
    <property type="entry name" value="cNMP-bd_dom_sf"/>
</dbReference>
<feature type="transmembrane region" description="Helical" evidence="8">
    <location>
        <begin position="362"/>
        <end position="381"/>
    </location>
</feature>
<dbReference type="InterPro" id="IPR050818">
    <property type="entry name" value="KCNH_animal-type"/>
</dbReference>
<dbReference type="GO" id="GO:0034220">
    <property type="term" value="P:monoatomic ion transmembrane transport"/>
    <property type="evidence" value="ECO:0007669"/>
    <property type="project" value="UniProtKB-KW"/>
</dbReference>
<evidence type="ECO:0000256" key="8">
    <source>
        <dbReference type="SAM" id="Phobius"/>
    </source>
</evidence>
<keyword evidence="5" id="KW-0406">Ion transport</keyword>
<dbReference type="Pfam" id="PF00520">
    <property type="entry name" value="Ion_trans"/>
    <property type="match status" value="1"/>
</dbReference>
<keyword evidence="4 8" id="KW-1133">Transmembrane helix</keyword>
<dbReference type="SUPFAM" id="SSF51206">
    <property type="entry name" value="cAMP-binding domain-like"/>
    <property type="match status" value="1"/>
</dbReference>
<name>A0ABR1G8S0_AURAN</name>
<dbReference type="Gene3D" id="2.60.120.10">
    <property type="entry name" value="Jelly Rolls"/>
    <property type="match status" value="1"/>
</dbReference>
<gene>
    <name evidence="10" type="ORF">SO694_0026104</name>
</gene>